<feature type="compositionally biased region" description="Basic residues" evidence="3">
    <location>
        <begin position="191"/>
        <end position="207"/>
    </location>
</feature>
<evidence type="ECO:0000259" key="4">
    <source>
        <dbReference type="Pfam" id="PF13359"/>
    </source>
</evidence>
<evidence type="ECO:0000256" key="3">
    <source>
        <dbReference type="SAM" id="MobiDB-lite"/>
    </source>
</evidence>
<evidence type="ECO:0000256" key="1">
    <source>
        <dbReference type="ARBA" id="ARBA00001968"/>
    </source>
</evidence>
<dbReference type="EMBL" id="JABBYC010000045">
    <property type="protein sequence ID" value="MBL0888151.1"/>
    <property type="molecule type" value="Genomic_DNA"/>
</dbReference>
<dbReference type="Pfam" id="PF13359">
    <property type="entry name" value="DDE_Tnp_4"/>
    <property type="match status" value="1"/>
</dbReference>
<evidence type="ECO:0000256" key="2">
    <source>
        <dbReference type="ARBA" id="ARBA00022723"/>
    </source>
</evidence>
<comment type="cofactor">
    <cofactor evidence="1">
        <name>a divalent metal cation</name>
        <dbReference type="ChEBI" id="CHEBI:60240"/>
    </cofactor>
</comment>
<protein>
    <submittedName>
        <fullName evidence="6">Transposase</fullName>
    </submittedName>
</protein>
<gene>
    <name evidence="6" type="ORF">HGK34_17980</name>
</gene>
<dbReference type="InterPro" id="IPR027806">
    <property type="entry name" value="HARBI1_dom"/>
</dbReference>
<keyword evidence="2" id="KW-0479">Metal-binding</keyword>
<name>A0ABS1LPG3_9MICO</name>
<dbReference type="Proteomes" id="UP000675409">
    <property type="component" value="Unassembled WGS sequence"/>
</dbReference>
<feature type="region of interest" description="Disordered" evidence="3">
    <location>
        <begin position="191"/>
        <end position="218"/>
    </location>
</feature>
<accession>A0ABS1LPG3</accession>
<organism evidence="6 7">
    <name type="scientific">Myceligenerans indicum</name>
    <dbReference type="NCBI Taxonomy" id="2593663"/>
    <lineage>
        <taxon>Bacteria</taxon>
        <taxon>Bacillati</taxon>
        <taxon>Actinomycetota</taxon>
        <taxon>Actinomycetes</taxon>
        <taxon>Micrococcales</taxon>
        <taxon>Promicromonosporaceae</taxon>
        <taxon>Myceligenerans</taxon>
    </lineage>
</organism>
<feature type="domain" description="DDE Tnp4" evidence="4">
    <location>
        <begin position="104"/>
        <end position="255"/>
    </location>
</feature>
<keyword evidence="7" id="KW-1185">Reference proteome</keyword>
<evidence type="ECO:0000313" key="7">
    <source>
        <dbReference type="Proteomes" id="UP000675409"/>
    </source>
</evidence>
<evidence type="ECO:0000259" key="5">
    <source>
        <dbReference type="Pfam" id="PF13613"/>
    </source>
</evidence>
<reference evidence="6 7" key="1">
    <citation type="journal article" date="2021" name="Arch. Microbiol.">
        <title>Myceligenerans indicum sp. nov., an actinobacterium isolated from mangrove sediment of Sundarbans, India.</title>
        <authorList>
            <person name="Asha K."/>
            <person name="Bhadury P."/>
        </authorList>
    </citation>
    <scope>NUCLEOTIDE SEQUENCE [LARGE SCALE GENOMIC DNA]</scope>
    <source>
        <strain evidence="6 7">I2</strain>
    </source>
</reference>
<evidence type="ECO:0000313" key="6">
    <source>
        <dbReference type="EMBL" id="MBL0888151.1"/>
    </source>
</evidence>
<proteinExistence type="predicted"/>
<feature type="domain" description="Transposase Helix-turn-helix" evidence="5">
    <location>
        <begin position="40"/>
        <end position="82"/>
    </location>
</feature>
<sequence length="264" mass="29538">MRYQSTCGLAPAQMTELIARAWQVHAGRPAADRYDFTLPFGKATVMVLLIARHNLPQQLAGDLFGIAQATVSRIWRYLLPLIGQVTALDRKHLADALARGTVLIDGTPIPTGNRAATGRTNYVAKHHKQALCVQVAAFRDGTLADVSRPVPGSRHDSRALDEVGWADQIATARAQRDWIAVIADTAYIKHTRLTPRKKPRGQKRRSKPDREHNRHISSLRAPVERTIAVLKQWKILATGYRGRLTELPTLIHMIVNLEFYRQAT</sequence>
<dbReference type="Pfam" id="PF13613">
    <property type="entry name" value="HTH_Tnp_4"/>
    <property type="match status" value="1"/>
</dbReference>
<dbReference type="InterPro" id="IPR027805">
    <property type="entry name" value="Transposase_HTH_dom"/>
</dbReference>
<comment type="caution">
    <text evidence="6">The sequence shown here is derived from an EMBL/GenBank/DDBJ whole genome shotgun (WGS) entry which is preliminary data.</text>
</comment>